<evidence type="ECO:0000256" key="1">
    <source>
        <dbReference type="ARBA" id="ARBA00004141"/>
    </source>
</evidence>
<keyword evidence="4 5" id="KW-0472">Membrane</keyword>
<evidence type="ECO:0000313" key="8">
    <source>
        <dbReference type="EMBL" id="TYP92998.1"/>
    </source>
</evidence>
<feature type="transmembrane region" description="Helical" evidence="5">
    <location>
        <begin position="29"/>
        <end position="53"/>
    </location>
</feature>
<keyword evidence="2 5" id="KW-0812">Transmembrane</keyword>
<feature type="domain" description="Integral membrane protein YccS N-terminal" evidence="6">
    <location>
        <begin position="75"/>
        <end position="320"/>
    </location>
</feature>
<dbReference type="OrthoDB" id="8670769at2"/>
<evidence type="ECO:0000256" key="4">
    <source>
        <dbReference type="ARBA" id="ARBA00023136"/>
    </source>
</evidence>
<feature type="transmembrane region" description="Helical" evidence="5">
    <location>
        <begin position="415"/>
        <end position="431"/>
    </location>
</feature>
<evidence type="ECO:0000256" key="3">
    <source>
        <dbReference type="ARBA" id="ARBA00022989"/>
    </source>
</evidence>
<feature type="transmembrane region" description="Helical" evidence="5">
    <location>
        <begin position="73"/>
        <end position="91"/>
    </location>
</feature>
<feature type="transmembrane region" description="Helical" evidence="5">
    <location>
        <begin position="514"/>
        <end position="533"/>
    </location>
</feature>
<dbReference type="Proteomes" id="UP000325105">
    <property type="component" value="Unassembled WGS sequence"/>
</dbReference>
<comment type="subcellular location">
    <subcellularLocation>
        <location evidence="1">Membrane</location>
        <topology evidence="1">Multi-pass membrane protein</topology>
    </subcellularLocation>
</comment>
<evidence type="ECO:0000259" key="6">
    <source>
        <dbReference type="Pfam" id="PF12805"/>
    </source>
</evidence>
<dbReference type="GO" id="GO:0016020">
    <property type="term" value="C:membrane"/>
    <property type="evidence" value="ECO:0007669"/>
    <property type="project" value="UniProtKB-SubCell"/>
</dbReference>
<feature type="transmembrane region" description="Helical" evidence="5">
    <location>
        <begin position="143"/>
        <end position="166"/>
    </location>
</feature>
<organism evidence="8 9">
    <name type="scientific">Sphingobacterium allocomposti</name>
    <dbReference type="NCBI Taxonomy" id="415956"/>
    <lineage>
        <taxon>Bacteria</taxon>
        <taxon>Pseudomonadati</taxon>
        <taxon>Bacteroidota</taxon>
        <taxon>Sphingobacteriia</taxon>
        <taxon>Sphingobacteriales</taxon>
        <taxon>Sphingobacteriaceae</taxon>
        <taxon>Sphingobacterium</taxon>
    </lineage>
</organism>
<evidence type="ECO:0000259" key="7">
    <source>
        <dbReference type="Pfam" id="PF13515"/>
    </source>
</evidence>
<keyword evidence="9" id="KW-1185">Reference proteome</keyword>
<dbReference type="AlphaFoldDB" id="A0A5S5DCB4"/>
<evidence type="ECO:0000256" key="5">
    <source>
        <dbReference type="SAM" id="Phobius"/>
    </source>
</evidence>
<feature type="transmembrane region" description="Helical" evidence="5">
    <location>
        <begin position="389"/>
        <end position="409"/>
    </location>
</feature>
<evidence type="ECO:0000313" key="9">
    <source>
        <dbReference type="Proteomes" id="UP000325105"/>
    </source>
</evidence>
<evidence type="ECO:0000256" key="2">
    <source>
        <dbReference type="ARBA" id="ARBA00022692"/>
    </source>
</evidence>
<dbReference type="Pfam" id="PF13515">
    <property type="entry name" value="FUSC_2"/>
    <property type="match status" value="1"/>
</dbReference>
<proteinExistence type="predicted"/>
<dbReference type="Pfam" id="PF12805">
    <property type="entry name" value="FUSC-like"/>
    <property type="match status" value="1"/>
</dbReference>
<feature type="transmembrane region" description="Helical" evidence="5">
    <location>
        <begin position="484"/>
        <end position="502"/>
    </location>
</feature>
<feature type="transmembrane region" description="Helical" evidence="5">
    <location>
        <begin position="97"/>
        <end position="116"/>
    </location>
</feature>
<dbReference type="RefSeq" id="WP_148909225.1">
    <property type="nucleotide sequence ID" value="NZ_VNHX01000015.1"/>
</dbReference>
<keyword evidence="3 5" id="KW-1133">Transmembrane helix</keyword>
<accession>A0A5S5DCB4</accession>
<protein>
    <submittedName>
        <fullName evidence="8">Putative membrane protein YccC</fullName>
    </submittedName>
</protein>
<feature type="domain" description="Integral membrane bound transporter" evidence="7">
    <location>
        <begin position="405"/>
        <end position="526"/>
    </location>
</feature>
<dbReference type="EMBL" id="VNHX01000015">
    <property type="protein sequence ID" value="TYP92998.1"/>
    <property type="molecule type" value="Genomic_DNA"/>
</dbReference>
<feature type="transmembrane region" description="Helical" evidence="5">
    <location>
        <begin position="443"/>
        <end position="464"/>
    </location>
</feature>
<dbReference type="InterPro" id="IPR032692">
    <property type="entry name" value="YccS_N"/>
</dbReference>
<dbReference type="InterPro" id="IPR049453">
    <property type="entry name" value="Memb_transporter_dom"/>
</dbReference>
<comment type="caution">
    <text evidence="8">The sequence shown here is derived from an EMBL/GenBank/DDBJ whole genome shotgun (WGS) entry which is preliminary data.</text>
</comment>
<sequence>MSITDLHLVYLHIRQFFAKESSRDGLRNTLAICVPAILLFYAAELNIAVAFAVGTLLSSLTDAPGNRADKAQTALWCTPLFFVASSATVITLHHAMWLMPILLIVFGFACSLLWALGSRMAAVGTLTLIVMSFTIGLKPPAPFLFSASFLAGTIWFFCVSLIQAYLKPYRSLQYAVRDGFGALAVLLRTKARCYDTNVPLPQVYHELSLVHIQVSEQLEAVRSLLLREPSLIAPADATPSQWLSRTYSLIDLYELLMAVDNDYETIREQLADTGALPIIRRAINLLSKEIQACDRTDHPISNTTQRRLALLSCLQRLDSLQLAGPRHVGTLIAPIANHLKHIQKIIEDIQGNLFHTESPVVPHTHYQHFIPAQPKANALKKQLTLRSPIFIYSLRMALLLGCGGLIGYLLPEYKYASWIILTIVLVARPSYSNTQRRNYQRIVGSVLGIAAGMTLAFFIASPWLLLLLSAVGLYGFFLFNRPNYLVSVIFITITIILCLNIYEGNIWDILGSRLVFTLLGSAFAVLGCLAIPVNQRRVVSSLTNTLITDFQRYHRKLQEALEGKAVDDYELRLARKHAQTTLALFYDHAEQLRKDLTHRRQVRLHMNSFQSLAYRVHAHLLGLSVSLTKSAVSTTALDELLQKLSFIEELLKELHHAAQQFSPSSK</sequence>
<reference evidence="8 9" key="1">
    <citation type="submission" date="2019-07" db="EMBL/GenBank/DDBJ databases">
        <title>Genomic Encyclopedia of Archaeal and Bacterial Type Strains, Phase II (KMG-II): from individual species to whole genera.</title>
        <authorList>
            <person name="Goeker M."/>
        </authorList>
    </citation>
    <scope>NUCLEOTIDE SEQUENCE [LARGE SCALE GENOMIC DNA]</scope>
    <source>
        <strain evidence="8 9">DSM 18850</strain>
    </source>
</reference>
<name>A0A5S5DCB4_9SPHI</name>
<gene>
    <name evidence="8" type="ORF">BC792_115100</name>
</gene>